<sequence length="290" mass="31261">MAQPRIGVIGGSGLYQIAAIEQVQEHVVDTPFGMPSDVIVTGELSGVPVAFLTRHGRGHKFLPSEVPYRANIYALKSLGVEYVIAVSAVGSLQEHLKPLDMVLPSQFIDLTKQRAQSFFGQGAIAHVSLAEPVCLALQSVLAEAVQTVKPADVALHVGATYVCIEGPQFSTQAESHWYRSMSADIIGMTNMPEARLAREAEMAYATLALVTDYDCWHPKEAHVNANMAIMNLMRNAEQAQAVVAKAITLLAARWPESAAHTALDAGLITSPADMAPEVRERLAALIARRL</sequence>
<organism evidence="6 7">
    <name type="scientific">Paraperlucidibaca baekdonensis</name>
    <dbReference type="NCBI Taxonomy" id="748120"/>
    <lineage>
        <taxon>Bacteria</taxon>
        <taxon>Pseudomonadati</taxon>
        <taxon>Pseudomonadota</taxon>
        <taxon>Gammaproteobacteria</taxon>
        <taxon>Moraxellales</taxon>
        <taxon>Moraxellaceae</taxon>
        <taxon>Paraperlucidibaca</taxon>
    </lineage>
</organism>
<dbReference type="SUPFAM" id="SSF53167">
    <property type="entry name" value="Purine and uridine phosphorylases"/>
    <property type="match status" value="1"/>
</dbReference>
<dbReference type="EMBL" id="QUNR01000003">
    <property type="protein sequence ID" value="REH37823.1"/>
    <property type="molecule type" value="Genomic_DNA"/>
</dbReference>
<dbReference type="GO" id="GO:0005829">
    <property type="term" value="C:cytosol"/>
    <property type="evidence" value="ECO:0007669"/>
    <property type="project" value="TreeGrafter"/>
</dbReference>
<proteinExistence type="inferred from homology"/>
<feature type="binding site" evidence="4">
    <location>
        <begin position="87"/>
        <end position="88"/>
    </location>
    <ligand>
        <name>phosphate</name>
        <dbReference type="ChEBI" id="CHEBI:43474"/>
    </ligand>
</feature>
<dbReference type="PANTHER" id="PTHR42679:SF2">
    <property type="entry name" value="S-METHYL-5'-THIOADENOSINE PHOSPHORYLASE"/>
    <property type="match status" value="1"/>
</dbReference>
<feature type="binding site" evidence="4">
    <location>
        <begin position="212"/>
        <end position="214"/>
    </location>
    <ligand>
        <name>substrate</name>
    </ligand>
</feature>
<evidence type="ECO:0000256" key="1">
    <source>
        <dbReference type="ARBA" id="ARBA00022676"/>
    </source>
</evidence>
<dbReference type="GO" id="GO:0019509">
    <property type="term" value="P:L-methionine salvage from methylthioadenosine"/>
    <property type="evidence" value="ECO:0007669"/>
    <property type="project" value="UniProtKB-UniRule"/>
</dbReference>
<comment type="pathway">
    <text evidence="4">Amino-acid biosynthesis; L-methionine biosynthesis via salvage pathway; S-methyl-5-thio-alpha-D-ribose 1-phosphate from S-methyl-5'-thioadenosine (phosphorylase route): step 1/1.</text>
</comment>
<feature type="site" description="Important for substrate specificity" evidence="4">
    <location>
        <position position="225"/>
    </location>
</feature>
<feature type="domain" description="Nucleoside phosphorylase" evidence="5">
    <location>
        <begin position="5"/>
        <end position="247"/>
    </location>
</feature>
<dbReference type="InterPro" id="IPR018099">
    <property type="entry name" value="Purine_phosphorylase-2_CS"/>
</dbReference>
<dbReference type="EC" id="2.4.2.28" evidence="4"/>
<dbReference type="HAMAP" id="MF_01963">
    <property type="entry name" value="MTAP"/>
    <property type="match status" value="1"/>
</dbReference>
<gene>
    <name evidence="4" type="primary">mtnP</name>
    <name evidence="6" type="ORF">DFR26_1607</name>
</gene>
<dbReference type="UniPathway" id="UPA00904">
    <property type="reaction ID" value="UER00873"/>
</dbReference>
<feature type="site" description="Important for substrate specificity" evidence="4">
    <location>
        <position position="170"/>
    </location>
</feature>
<dbReference type="CDD" id="cd09010">
    <property type="entry name" value="MTAP_SsMTAPII_like_MTIP"/>
    <property type="match status" value="1"/>
</dbReference>
<comment type="subunit">
    <text evidence="4">Homohexamer. Dimer of a homotrimer.</text>
</comment>
<feature type="binding site" evidence="4">
    <location>
        <position position="189"/>
    </location>
    <ligand>
        <name>phosphate</name>
        <dbReference type="ChEBI" id="CHEBI:43474"/>
    </ligand>
</feature>
<dbReference type="InterPro" id="IPR035994">
    <property type="entry name" value="Nucleoside_phosphorylase_sf"/>
</dbReference>
<dbReference type="GO" id="GO:0017061">
    <property type="term" value="F:S-methyl-5-thioadenosine phosphorylase activity"/>
    <property type="evidence" value="ECO:0007669"/>
    <property type="project" value="UniProtKB-UniRule"/>
</dbReference>
<evidence type="ECO:0000256" key="4">
    <source>
        <dbReference type="HAMAP-Rule" id="MF_01963"/>
    </source>
</evidence>
<keyword evidence="3 4" id="KW-0660">Purine salvage</keyword>
<accession>A0A3E0H4L3</accession>
<dbReference type="OrthoDB" id="1523230at2"/>
<reference evidence="6 7" key="1">
    <citation type="submission" date="2018-08" db="EMBL/GenBank/DDBJ databases">
        <title>Genomic Encyclopedia of Type Strains, Phase IV (KMG-IV): sequencing the most valuable type-strain genomes for metagenomic binning, comparative biology and taxonomic classification.</title>
        <authorList>
            <person name="Goeker M."/>
        </authorList>
    </citation>
    <scope>NUCLEOTIDE SEQUENCE [LARGE SCALE GENOMIC DNA]</scope>
    <source>
        <strain evidence="6 7">DSM 26022</strain>
    </source>
</reference>
<dbReference type="GO" id="GO:0006166">
    <property type="term" value="P:purine ribonucleoside salvage"/>
    <property type="evidence" value="ECO:0007669"/>
    <property type="project" value="UniProtKB-KW"/>
</dbReference>
<comment type="caution">
    <text evidence="6">The sequence shown here is derived from an EMBL/GenBank/DDBJ whole genome shotgun (WGS) entry which is preliminary data.</text>
</comment>
<evidence type="ECO:0000313" key="6">
    <source>
        <dbReference type="EMBL" id="REH37823.1"/>
    </source>
</evidence>
<dbReference type="InterPro" id="IPR010044">
    <property type="entry name" value="MTAP"/>
</dbReference>
<protein>
    <recommendedName>
        <fullName evidence="4">S-methyl-5'-thioadenosine phosphorylase</fullName>
        <ecNumber evidence="4">2.4.2.28</ecNumber>
    </recommendedName>
    <alternativeName>
        <fullName evidence="4">5'-methylthioadenosine phosphorylase</fullName>
        <shortName evidence="4">MTA phosphorylase</shortName>
        <shortName evidence="4">MTAP</shortName>
    </alternativeName>
</protein>
<comment type="catalytic activity">
    <reaction evidence="4">
        <text>S-methyl-5'-thioadenosine + phosphate = 5-(methylsulfanyl)-alpha-D-ribose 1-phosphate + adenine</text>
        <dbReference type="Rhea" id="RHEA:11852"/>
        <dbReference type="ChEBI" id="CHEBI:16708"/>
        <dbReference type="ChEBI" id="CHEBI:17509"/>
        <dbReference type="ChEBI" id="CHEBI:43474"/>
        <dbReference type="ChEBI" id="CHEBI:58533"/>
        <dbReference type="EC" id="2.4.2.28"/>
    </reaction>
</comment>
<dbReference type="RefSeq" id="WP_116208429.1">
    <property type="nucleotide sequence ID" value="NZ_QUNR01000003.1"/>
</dbReference>
<keyword evidence="2 4" id="KW-0808">Transferase</keyword>
<evidence type="ECO:0000256" key="3">
    <source>
        <dbReference type="ARBA" id="ARBA00022726"/>
    </source>
</evidence>
<dbReference type="PROSITE" id="PS01240">
    <property type="entry name" value="PNP_MTAP_2"/>
    <property type="match status" value="1"/>
</dbReference>
<dbReference type="FunFam" id="3.40.50.1580:FF:000012">
    <property type="entry name" value="Probable 6-oxopurine nucleoside phosphorylase"/>
    <property type="match status" value="1"/>
</dbReference>
<dbReference type="NCBIfam" id="TIGR01694">
    <property type="entry name" value="MTAP"/>
    <property type="match status" value="1"/>
</dbReference>
<dbReference type="Pfam" id="PF01048">
    <property type="entry name" value="PNP_UDP_1"/>
    <property type="match status" value="1"/>
</dbReference>
<dbReference type="PANTHER" id="PTHR42679">
    <property type="entry name" value="S-METHYL-5'-THIOADENOSINE PHOSPHORYLASE"/>
    <property type="match status" value="1"/>
</dbReference>
<dbReference type="Proteomes" id="UP000256774">
    <property type="component" value="Unassembled WGS sequence"/>
</dbReference>
<keyword evidence="1 4" id="KW-0328">Glycosyltransferase</keyword>
<evidence type="ECO:0000256" key="2">
    <source>
        <dbReference type="ARBA" id="ARBA00022679"/>
    </source>
</evidence>
<dbReference type="InterPro" id="IPR000845">
    <property type="entry name" value="Nucleoside_phosphorylase_d"/>
</dbReference>
<name>A0A3E0H4L3_9GAMM</name>
<keyword evidence="7" id="KW-1185">Reference proteome</keyword>
<feature type="binding site" evidence="4">
    <location>
        <begin position="54"/>
        <end position="55"/>
    </location>
    <ligand>
        <name>phosphate</name>
        <dbReference type="ChEBI" id="CHEBI:43474"/>
    </ligand>
</feature>
<comment type="function">
    <text evidence="4">Catalyzes the reversible phosphorylation of S-methyl-5'-thioadenosine (MTA) to adenine and 5-methylthioribose-1-phosphate. Involved in the breakdown of MTA, a major by-product of polyamine biosynthesis. Responsible for the first step in the methionine salvage pathway after MTA has been generated from S-adenosylmethionine. Has broad substrate specificity with 6-aminopurine nucleosides as preferred substrates.</text>
</comment>
<evidence type="ECO:0000313" key="7">
    <source>
        <dbReference type="Proteomes" id="UP000256774"/>
    </source>
</evidence>
<feature type="binding site" evidence="4">
    <location>
        <position position="188"/>
    </location>
    <ligand>
        <name>substrate</name>
    </ligand>
</feature>
<dbReference type="Gene3D" id="3.40.50.1580">
    <property type="entry name" value="Nucleoside phosphorylase domain"/>
    <property type="match status" value="1"/>
</dbReference>
<evidence type="ECO:0000259" key="5">
    <source>
        <dbReference type="Pfam" id="PF01048"/>
    </source>
</evidence>
<dbReference type="AlphaFoldDB" id="A0A3E0H4L3"/>
<comment type="similarity">
    <text evidence="4">Belongs to the PNP/MTAP phosphorylase family. MTAP subfamily.</text>
</comment>
<feature type="binding site" evidence="4">
    <location>
        <position position="12"/>
    </location>
    <ligand>
        <name>phosphate</name>
        <dbReference type="ChEBI" id="CHEBI:43474"/>
    </ligand>
</feature>